<dbReference type="PANTHER" id="PTHR42832:SF3">
    <property type="entry name" value="L-GLUTAMINE--4-(METHYLSULFANYL)-2-OXOBUTANOATE AMINOTRANSFERASE"/>
    <property type="match status" value="1"/>
</dbReference>
<dbReference type="PROSITE" id="PS00105">
    <property type="entry name" value="AA_TRANSFER_CLASS_1"/>
    <property type="match status" value="1"/>
</dbReference>
<dbReference type="GO" id="GO:0030170">
    <property type="term" value="F:pyridoxal phosphate binding"/>
    <property type="evidence" value="ECO:0007669"/>
    <property type="project" value="InterPro"/>
</dbReference>
<proteinExistence type="predicted"/>
<dbReference type="NCBIfam" id="TIGR03539">
    <property type="entry name" value="DapC_actino"/>
    <property type="match status" value="1"/>
</dbReference>
<dbReference type="InterPro" id="IPR015422">
    <property type="entry name" value="PyrdxlP-dep_Trfase_small"/>
</dbReference>
<accession>A0A6J6TDM7</accession>
<keyword evidence="3" id="KW-0808">Transferase</keyword>
<dbReference type="SUPFAM" id="SSF53383">
    <property type="entry name" value="PLP-dependent transferases"/>
    <property type="match status" value="1"/>
</dbReference>
<evidence type="ECO:0000313" key="5">
    <source>
        <dbReference type="EMBL" id="CAB4744359.1"/>
    </source>
</evidence>
<evidence type="ECO:0000256" key="3">
    <source>
        <dbReference type="ARBA" id="ARBA00022679"/>
    </source>
</evidence>
<dbReference type="CDD" id="cd00609">
    <property type="entry name" value="AAT_like"/>
    <property type="match status" value="1"/>
</dbReference>
<organism evidence="5">
    <name type="scientific">freshwater metagenome</name>
    <dbReference type="NCBI Taxonomy" id="449393"/>
    <lineage>
        <taxon>unclassified sequences</taxon>
        <taxon>metagenomes</taxon>
        <taxon>ecological metagenomes</taxon>
    </lineage>
</organism>
<dbReference type="InterPro" id="IPR050881">
    <property type="entry name" value="LL-DAP_aminotransferase"/>
</dbReference>
<dbReference type="PANTHER" id="PTHR42832">
    <property type="entry name" value="AMINO ACID AMINOTRANSFERASE"/>
    <property type="match status" value="1"/>
</dbReference>
<evidence type="ECO:0000256" key="1">
    <source>
        <dbReference type="ARBA" id="ARBA00001933"/>
    </source>
</evidence>
<dbReference type="GO" id="GO:0008483">
    <property type="term" value="F:transaminase activity"/>
    <property type="evidence" value="ECO:0007669"/>
    <property type="project" value="UniProtKB-KW"/>
</dbReference>
<dbReference type="Gene3D" id="3.40.640.10">
    <property type="entry name" value="Type I PLP-dependent aspartate aminotransferase-like (Major domain)"/>
    <property type="match status" value="1"/>
</dbReference>
<dbReference type="AlphaFoldDB" id="A0A6J6TDM7"/>
<dbReference type="InterPro" id="IPR019880">
    <property type="entry name" value="OxyQ"/>
</dbReference>
<evidence type="ECO:0000259" key="4">
    <source>
        <dbReference type="Pfam" id="PF00155"/>
    </source>
</evidence>
<evidence type="ECO:0000256" key="2">
    <source>
        <dbReference type="ARBA" id="ARBA00022576"/>
    </source>
</evidence>
<comment type="cofactor">
    <cofactor evidence="1">
        <name>pyridoxal 5'-phosphate</name>
        <dbReference type="ChEBI" id="CHEBI:597326"/>
    </cofactor>
</comment>
<dbReference type="InterPro" id="IPR004838">
    <property type="entry name" value="NHTrfase_class1_PyrdxlP-BS"/>
</dbReference>
<sequence>MRQKLPDFPWDALAPYGVIARSHPEGAIDLSVGTPVDATPEFIQSALQQAANSPGYPVTAGTPQLREAIEKWARTQLGATGDFGVLPLIGSKEFVAWLPTLIEAKSVLYPKVAYPTYLVGALLAQADATAVEIDPATWQNADMAWVNSPSNPTGRVHSESELRDAIAWAREQQSLVVSDECYFEFGDGAVPTSILKFTDGDNRNILAVHSLSKRSSMAGYRAAFVIGDPALIAQILEVRKHAGMIVPLPVQQAMVAALSDSAHVAQQRNRYNARRSVLRPALEAAGFTIEDSDAGLYIWATRQESAWDSVAWLAELGILATPGVFYGDAGAQHIRIAMTATDDQINSAAARLHAKVRG</sequence>
<gene>
    <name evidence="5" type="ORF">UFOPK2827_00197</name>
</gene>
<protein>
    <submittedName>
        <fullName evidence="5">Unannotated protein</fullName>
    </submittedName>
</protein>
<dbReference type="InterPro" id="IPR015424">
    <property type="entry name" value="PyrdxlP-dep_Trfase"/>
</dbReference>
<name>A0A6J6TDM7_9ZZZZ</name>
<dbReference type="Pfam" id="PF00155">
    <property type="entry name" value="Aminotran_1_2"/>
    <property type="match status" value="1"/>
</dbReference>
<dbReference type="EMBL" id="CAEZZE010000017">
    <property type="protein sequence ID" value="CAB4744359.1"/>
    <property type="molecule type" value="Genomic_DNA"/>
</dbReference>
<feature type="domain" description="Aminotransferase class I/classII large" evidence="4">
    <location>
        <begin position="28"/>
        <end position="352"/>
    </location>
</feature>
<dbReference type="InterPro" id="IPR015421">
    <property type="entry name" value="PyrdxlP-dep_Trfase_major"/>
</dbReference>
<dbReference type="InterPro" id="IPR004839">
    <property type="entry name" value="Aminotransferase_I/II_large"/>
</dbReference>
<dbReference type="Gene3D" id="3.90.1150.10">
    <property type="entry name" value="Aspartate Aminotransferase, domain 1"/>
    <property type="match status" value="1"/>
</dbReference>
<keyword evidence="2" id="KW-0032">Aminotransferase</keyword>
<reference evidence="5" key="1">
    <citation type="submission" date="2020-05" db="EMBL/GenBank/DDBJ databases">
        <authorList>
            <person name="Chiriac C."/>
            <person name="Salcher M."/>
            <person name="Ghai R."/>
            <person name="Kavagutti S V."/>
        </authorList>
    </citation>
    <scope>NUCLEOTIDE SEQUENCE</scope>
</reference>